<accession>A0ACC2CFG8</accession>
<evidence type="ECO:0000313" key="2">
    <source>
        <dbReference type="Proteomes" id="UP001162992"/>
    </source>
</evidence>
<proteinExistence type="predicted"/>
<reference evidence="2" key="1">
    <citation type="journal article" date="2024" name="Proc. Natl. Acad. Sci. U.S.A.">
        <title>Extraordinary preservation of gene collinearity over three hundred million years revealed in homosporous lycophytes.</title>
        <authorList>
            <person name="Li C."/>
            <person name="Wickell D."/>
            <person name="Kuo L.Y."/>
            <person name="Chen X."/>
            <person name="Nie B."/>
            <person name="Liao X."/>
            <person name="Peng D."/>
            <person name="Ji J."/>
            <person name="Jenkins J."/>
            <person name="Williams M."/>
            <person name="Shu S."/>
            <person name="Plott C."/>
            <person name="Barry K."/>
            <person name="Rajasekar S."/>
            <person name="Grimwood J."/>
            <person name="Han X."/>
            <person name="Sun S."/>
            <person name="Hou Z."/>
            <person name="He W."/>
            <person name="Dai G."/>
            <person name="Sun C."/>
            <person name="Schmutz J."/>
            <person name="Leebens-Mack J.H."/>
            <person name="Li F.W."/>
            <person name="Wang L."/>
        </authorList>
    </citation>
    <scope>NUCLEOTIDE SEQUENCE [LARGE SCALE GENOMIC DNA]</scope>
    <source>
        <strain evidence="2">cv. PW_Plant_1</strain>
    </source>
</reference>
<name>A0ACC2CFG8_DIPCM</name>
<dbReference type="Proteomes" id="UP001162992">
    <property type="component" value="Chromosome 10"/>
</dbReference>
<keyword evidence="2" id="KW-1185">Reference proteome</keyword>
<organism evidence="1 2">
    <name type="scientific">Diphasiastrum complanatum</name>
    <name type="common">Issler's clubmoss</name>
    <name type="synonym">Lycopodium complanatum</name>
    <dbReference type="NCBI Taxonomy" id="34168"/>
    <lineage>
        <taxon>Eukaryota</taxon>
        <taxon>Viridiplantae</taxon>
        <taxon>Streptophyta</taxon>
        <taxon>Embryophyta</taxon>
        <taxon>Tracheophyta</taxon>
        <taxon>Lycopodiopsida</taxon>
        <taxon>Lycopodiales</taxon>
        <taxon>Lycopodiaceae</taxon>
        <taxon>Lycopodioideae</taxon>
        <taxon>Diphasiastrum</taxon>
    </lineage>
</organism>
<comment type="caution">
    <text evidence="1">The sequence shown here is derived from an EMBL/GenBank/DDBJ whole genome shotgun (WGS) entry which is preliminary data.</text>
</comment>
<dbReference type="EMBL" id="CM055101">
    <property type="protein sequence ID" value="KAJ7540741.1"/>
    <property type="molecule type" value="Genomic_DNA"/>
</dbReference>
<protein>
    <submittedName>
        <fullName evidence="1">Uncharacterized protein</fullName>
    </submittedName>
</protein>
<evidence type="ECO:0000313" key="1">
    <source>
        <dbReference type="EMBL" id="KAJ7540741.1"/>
    </source>
</evidence>
<gene>
    <name evidence="1" type="ORF">O6H91_10G028500</name>
</gene>
<sequence length="251" mass="27573">MGRHSDSSSACKDHHWKEGHGVCPSCLTERLLTVTCASKARQLSTAQYTDSAENPAKADSNIASKNLSGDVSVFSTADASFSWQRSKSLGKGGPQRGRNSKESLCDTEDDQRMCFGHFDSDRAKSDLSYRQDKSFKVTDSCGKGGVALAGLKAYYSWSSSVRMDRCSKPEKKHKICWTPYIIFRRLFGNTKTTNRKKSYDQPDPAAGMVRASSVLEGNSSSDCKSSNLKKVSSLGCNGSEVTDPTLRRYTR</sequence>